<protein>
    <submittedName>
        <fullName evidence="1">Uncharacterized protein</fullName>
    </submittedName>
</protein>
<reference evidence="1 2" key="1">
    <citation type="journal article" date="2022" name="bioRxiv">
        <title>The genome of the oomycete Peronosclerospora sorghi, a cosmopolitan pathogen of maize and sorghum, is inflated with dispersed pseudogenes.</title>
        <authorList>
            <person name="Fletcher K."/>
            <person name="Martin F."/>
            <person name="Isakeit T."/>
            <person name="Cavanaugh K."/>
            <person name="Magill C."/>
            <person name="Michelmore R."/>
        </authorList>
    </citation>
    <scope>NUCLEOTIDE SEQUENCE [LARGE SCALE GENOMIC DNA]</scope>
    <source>
        <strain evidence="1">P6</strain>
    </source>
</reference>
<name>A0ACC0WEM7_9STRA</name>
<dbReference type="Proteomes" id="UP001163321">
    <property type="component" value="Chromosome 2"/>
</dbReference>
<comment type="caution">
    <text evidence="1">The sequence shown here is derived from an EMBL/GenBank/DDBJ whole genome shotgun (WGS) entry which is preliminary data.</text>
</comment>
<dbReference type="EMBL" id="CM047581">
    <property type="protein sequence ID" value="KAI9916857.1"/>
    <property type="molecule type" value="Genomic_DNA"/>
</dbReference>
<sequence length="827" mass="93139">MIEQDEDEKTRYRGSDPLGGCSKQRILKHSKQRILKQVEDALRVLTSVSSEHLMAENDAEQERIVKALTRVINWLRTEIPTTSLHTEDLLQTCENDKVSKVLSVSETLLQVFFHWHQLQQRKGAMNLTLWLLWAEMGSTLDVMRGSQATISKDKSCTLLLMMSRSPQDLPTSKARNNQEMQVSFSKGLWDALLANPLNKASAQSFNDVAPWLVEAFLHWMAVAMRGYEVVFIANVASSFRAHLHATSMNNRKLKSAWLLYPDLNSNPAAFTNEGKIAISALVLSALTSHCRAPEETAYWESLNAATVVELSRQSFSQAHGSIASVGMALGLSSLDDGRLNQDSKTLLQSGNETIMSQFALLRLVNLPLIASDMRPYDDASISKYRMEVHQRVQALLQNPSHAVLEQYSLRMTETFIDEMIGCFRASRERHVSLIKTMQSVLPAHRFRPRLLHQFGAPETLATDEKSVLESAPNVVEYIKQFYLIVAPVLEVLSSVHLLPSFLALCRLEFAREVCLSSRANASMEIVMQKLEQALDQTTTPQETILGPMFRLLPLHWTTRTPTFPPEMDVIRGCQALAVGILLQRKLRILLFQCTPLIDEALALIFSMLYNVFEPADAFSHRFLGVCLSHLTQYIPLFTVFPHYLQVSLAAYPTNASSQELTKACGAIFGALFYSKALSTQATFEDTSVGTTRRMLVWAFRKCCDRSTELLAEDRDVVAPIPTDNMENKADAASGETYGLQLAELVFELMKISPVNVTEALAMEVERLVAYWKDHPHLLGKLKSALFGQISQNCEAEKRAWFAAWYIEMDRLYPVETRPLTQEVPSRL</sequence>
<evidence type="ECO:0000313" key="2">
    <source>
        <dbReference type="Proteomes" id="UP001163321"/>
    </source>
</evidence>
<proteinExistence type="predicted"/>
<accession>A0ACC0WEM7</accession>
<evidence type="ECO:0000313" key="1">
    <source>
        <dbReference type="EMBL" id="KAI9916857.1"/>
    </source>
</evidence>
<keyword evidence="2" id="KW-1185">Reference proteome</keyword>
<organism evidence="1 2">
    <name type="scientific">Peronosclerospora sorghi</name>
    <dbReference type="NCBI Taxonomy" id="230839"/>
    <lineage>
        <taxon>Eukaryota</taxon>
        <taxon>Sar</taxon>
        <taxon>Stramenopiles</taxon>
        <taxon>Oomycota</taxon>
        <taxon>Peronosporomycetes</taxon>
        <taxon>Peronosporales</taxon>
        <taxon>Peronosporaceae</taxon>
        <taxon>Peronosclerospora</taxon>
    </lineage>
</organism>
<gene>
    <name evidence="1" type="ORF">PsorP6_018138</name>
</gene>